<organism evidence="1 2">
    <name type="scientific">Methylotuvimicrobium buryatense</name>
    <name type="common">Methylomicrobium buryatense</name>
    <dbReference type="NCBI Taxonomy" id="95641"/>
    <lineage>
        <taxon>Bacteria</taxon>
        <taxon>Pseudomonadati</taxon>
        <taxon>Pseudomonadota</taxon>
        <taxon>Gammaproteobacteria</taxon>
        <taxon>Methylococcales</taxon>
        <taxon>Methylococcaceae</taxon>
        <taxon>Methylotuvimicrobium</taxon>
    </lineage>
</organism>
<name>A0A4P9USZ4_METBY</name>
<reference evidence="2" key="1">
    <citation type="journal article" date="2019" name="J. Bacteriol.">
        <title>A Mutagenic Screen Identifies a TonB-Dependent Receptor Required for the Lanthanide Metal Switch in the Type I Methanotroph 'Methylotuvimicrobium buryatense' 5GB1C.</title>
        <authorList>
            <person name="Groom J.D."/>
            <person name="Ford S.M."/>
            <person name="Pesesky M.W."/>
            <person name="Lidstrom M.E."/>
        </authorList>
    </citation>
    <scope>NUCLEOTIDE SEQUENCE [LARGE SCALE GENOMIC DNA]</scope>
    <source>
        <strain evidence="2">5GB1C</strain>
    </source>
</reference>
<dbReference type="KEGG" id="mbur:EQU24_11890"/>
<dbReference type="AlphaFoldDB" id="A0A4P9USZ4"/>
<dbReference type="Proteomes" id="UP000305881">
    <property type="component" value="Chromosome"/>
</dbReference>
<accession>A0A4P9USZ4</accession>
<sequence>MTVSPDYPFRVARMERSAIREVRSRAVPYSATLHTGYMARKNVNKTCNVKLKCRLQYNREVSRFHAYRHEIMNP</sequence>
<evidence type="ECO:0000313" key="2">
    <source>
        <dbReference type="Proteomes" id="UP000305881"/>
    </source>
</evidence>
<dbReference type="EMBL" id="CP035467">
    <property type="protein sequence ID" value="QCW82866.1"/>
    <property type="molecule type" value="Genomic_DNA"/>
</dbReference>
<keyword evidence="2" id="KW-1185">Reference proteome</keyword>
<proteinExistence type="predicted"/>
<gene>
    <name evidence="1" type="ORF">EQU24_11890</name>
</gene>
<protein>
    <submittedName>
        <fullName evidence="1">Uncharacterized protein</fullName>
    </submittedName>
</protein>
<evidence type="ECO:0000313" key="1">
    <source>
        <dbReference type="EMBL" id="QCW82866.1"/>
    </source>
</evidence>